<proteinExistence type="predicted"/>
<evidence type="ECO:0000313" key="3">
    <source>
        <dbReference type="Proteomes" id="UP000220102"/>
    </source>
</evidence>
<gene>
    <name evidence="2" type="ORF">CRI94_00110</name>
</gene>
<dbReference type="Gene3D" id="1.25.40.10">
    <property type="entry name" value="Tetratricopeptide repeat domain"/>
    <property type="match status" value="2"/>
</dbReference>
<evidence type="ECO:0000313" key="2">
    <source>
        <dbReference type="EMBL" id="PEN14737.1"/>
    </source>
</evidence>
<sequence length="490" mass="55963">MRPLGVSTDRSAALVDVSRRLIFDYRLVAAEDTLALLRQRVDGEMAAEHGQLWVEMLRCFVTEDPAAFERFDTASTTLETAVESHEERWGRDRWTRHVEAERRWMDAVIAGRQGNYLSAAWKARSARSRSADLESDFPSFEDPLLSLSLARVAVASVPRTFRFLLRILGFRGDTDAGLEQMERVASQSRTNRYPARVSRAIIDLALFNEREATTRKLRSLLEDTPNSLLSSYLLTFALIEGRQVEEADAVLERAHDLMSRRGYSRLDYLDYFRGYIQFVQGDFDAAQGAFAEYLARHPGNALRAQAMLYRGLATEMTAGWAEAASVYADVEAFRDFDTDRWAMRWAQQRAEQPMSAGDRELLLARTAFDAGRYDEAERRATSVWNGEVDMENQDDRAEAAYRLGRVYDIRGEDAMAVTFYDRAVDIRGDARSKWAPHALYYAGRIFLDRENRTAARHRLERAIDWPTPYDFSDGLEQMASRALDRLESGA</sequence>
<dbReference type="EMBL" id="PDEQ01000001">
    <property type="protein sequence ID" value="PEN14737.1"/>
    <property type="molecule type" value="Genomic_DNA"/>
</dbReference>
<dbReference type="SUPFAM" id="SSF48452">
    <property type="entry name" value="TPR-like"/>
    <property type="match status" value="1"/>
</dbReference>
<dbReference type="InterPro" id="IPR011990">
    <property type="entry name" value="TPR-like_helical_dom_sf"/>
</dbReference>
<evidence type="ECO:0000256" key="1">
    <source>
        <dbReference type="PROSITE-ProRule" id="PRU00339"/>
    </source>
</evidence>
<accession>A0A2A8D1Q4</accession>
<reference evidence="2 3" key="1">
    <citation type="submission" date="2017-10" db="EMBL/GenBank/DDBJ databases">
        <title>Draft genome of Longibacter Salinarum.</title>
        <authorList>
            <person name="Goh K.M."/>
            <person name="Shamsir M.S."/>
            <person name="Lim S.W."/>
        </authorList>
    </citation>
    <scope>NUCLEOTIDE SEQUENCE [LARGE SCALE GENOMIC DNA]</scope>
    <source>
        <strain evidence="2 3">KCTC 52045</strain>
    </source>
</reference>
<dbReference type="PROSITE" id="PS50005">
    <property type="entry name" value="TPR"/>
    <property type="match status" value="1"/>
</dbReference>
<keyword evidence="1" id="KW-0802">TPR repeat</keyword>
<comment type="caution">
    <text evidence="2">The sequence shown here is derived from an EMBL/GenBank/DDBJ whole genome shotgun (WGS) entry which is preliminary data.</text>
</comment>
<protein>
    <submittedName>
        <fullName evidence="2">Uncharacterized protein</fullName>
    </submittedName>
</protein>
<dbReference type="InterPro" id="IPR019734">
    <property type="entry name" value="TPR_rpt"/>
</dbReference>
<dbReference type="Pfam" id="PF13432">
    <property type="entry name" value="TPR_16"/>
    <property type="match status" value="2"/>
</dbReference>
<feature type="repeat" description="TPR" evidence="1">
    <location>
        <begin position="397"/>
        <end position="430"/>
    </location>
</feature>
<organism evidence="2 3">
    <name type="scientific">Longibacter salinarum</name>
    <dbReference type="NCBI Taxonomy" id="1850348"/>
    <lineage>
        <taxon>Bacteria</taxon>
        <taxon>Pseudomonadati</taxon>
        <taxon>Rhodothermota</taxon>
        <taxon>Rhodothermia</taxon>
        <taxon>Rhodothermales</taxon>
        <taxon>Salisaetaceae</taxon>
        <taxon>Longibacter</taxon>
    </lineage>
</organism>
<name>A0A2A8D1Q4_9BACT</name>
<keyword evidence="3" id="KW-1185">Reference proteome</keyword>
<dbReference type="Proteomes" id="UP000220102">
    <property type="component" value="Unassembled WGS sequence"/>
</dbReference>
<dbReference type="AlphaFoldDB" id="A0A2A8D1Q4"/>